<evidence type="ECO:0000256" key="6">
    <source>
        <dbReference type="SAM" id="MobiDB-lite"/>
    </source>
</evidence>
<feature type="region of interest" description="Disordered" evidence="6">
    <location>
        <begin position="873"/>
        <end position="899"/>
    </location>
</feature>
<feature type="compositionally biased region" description="Basic and acidic residues" evidence="6">
    <location>
        <begin position="873"/>
        <end position="890"/>
    </location>
</feature>
<comment type="subunit">
    <text evidence="4">Binds to mitochondrial small subunit 15S rRNA.</text>
</comment>
<dbReference type="Pfam" id="PF13041">
    <property type="entry name" value="PPR_2"/>
    <property type="match status" value="2"/>
</dbReference>
<sequence length="911" mass="106018">MPRTPIPNARCLASTDSPLLPFLAPRVFAESLFRRHSSTWSGQPARMQKEEAKETLGRNVKDTRGGNYNGGFGSTGTRCAKRNVPDWYPNFVPKSSGSLGSRFADISSFVRNQSRGFATKLANMPKLSRRPLRRQEKQRVNHVRKSSLRKVHRRRPLFRKVGAQRLDATARGRFRSRKIVEKHALTDLRRQQRLSKARDKLELLLSRYRVKESSQLLKFGWYRSLLRRVVNYSRLRPEELKLSESDRQSNRRRMLIHCFAALDRKVYPGVRTSSHPLKLRHSPRSKKWVFNLFEDTSSANDMWERWMEFDEETRNKSWRYILYFLLDRNPPQALEFLHLIRHDPLPAVHNSPETVADALEHLSRCYRSASTRGKPYPNTKDFIPLFCYLFEHQLCEYREICTQDLLFNLVGLASGEALKDVFDLLEEKQAYLHFNTLLHYANAFGEAGDYEQGLYLLRKIVKMPDAKRAIVDPKRFRRSCALVLRKSVVKGKNYHMTSEIVARLLDLGAKLDILLYNVIIHNAMDAGDYPTAFRVYNLLEDNGVKPDKFTYSILLYGCTTADNPGMFHEFAEHCAVMAKELKDPWLAADFLYYLYIRHSKDEMPPQQLSDILLHAYAQFFTHVPLQPFGIPQSTRPQDSEPLNFDPPPVAMFIMLSMEVKLALSISNTHVWHLFQRFKSLEQQNKHLVLHELSKTPHIYNVFLLAFCKNGQFANASKLITDMTEGSPQYIAKPGVITWTIFMHGFFKHRQPQAAERVFEIMRSRGVEPDQVTWQTMLVGYARAQMAGKVGEVMENVGSEEELPPNVLQALVQVHDRQKLMNELGRAKRRREKSEWEKAELERQLAEAEAEVSRKIFARRLAAEEKEGENVIMEKRKDEKEERSKVKYAEGRKHKVKRRGLKWSPSGRRMFF</sequence>
<dbReference type="NCBIfam" id="TIGR00756">
    <property type="entry name" value="PPR"/>
    <property type="match status" value="2"/>
</dbReference>
<dbReference type="PROSITE" id="PS51375">
    <property type="entry name" value="PPR"/>
    <property type="match status" value="2"/>
</dbReference>
<evidence type="ECO:0000256" key="1">
    <source>
        <dbReference type="ARBA" id="ARBA00006192"/>
    </source>
</evidence>
<evidence type="ECO:0000256" key="2">
    <source>
        <dbReference type="ARBA" id="ARBA00022737"/>
    </source>
</evidence>
<feature type="repeat" description="PPR" evidence="5">
    <location>
        <begin position="512"/>
        <end position="546"/>
    </location>
</feature>
<dbReference type="AlphaFoldDB" id="A0A6A6E4G1"/>
<comment type="function">
    <text evidence="3">Regulates mitochondrial small subunit maturation by controlling 15S rRNA 5'-end processing. Localizes to the 5' precursor of the 15S rRNA in a position that is subsequently occupied by mS47 in the mature yeast mtSSU. Uses structure and sequence-specific RNA recognition, binding to a single-stranded region of the precursor and specifically recognizing bases -6 to -1. The exchange of Ccm1 for mS47 is coupled to the irreversible removal of precursor rRNA that is accompanied by conformational changes of the mitoribosomal proteins uS5m and mS26. These conformational changes signal completion of 5'-end rRNA processing through protection of the mature 5'-end of the 15S rRNA and stabilization of mS47. The removal of the 5' precursor together with the dissociation of Ccm1 may be catalyzed by the 5'-3' exoribonuclease Pet127. Involved in the specific removal of group I introns in mitochondrial encoded transcripts.</text>
</comment>
<dbReference type="Pfam" id="PF01535">
    <property type="entry name" value="PPR"/>
    <property type="match status" value="1"/>
</dbReference>
<dbReference type="EMBL" id="ML994633">
    <property type="protein sequence ID" value="KAF2185632.1"/>
    <property type="molecule type" value="Genomic_DNA"/>
</dbReference>
<dbReference type="PANTHER" id="PTHR47447:SF17">
    <property type="entry name" value="OS12G0638900 PROTEIN"/>
    <property type="match status" value="1"/>
</dbReference>
<evidence type="ECO:0000256" key="3">
    <source>
        <dbReference type="ARBA" id="ARBA00044493"/>
    </source>
</evidence>
<organism evidence="7 8">
    <name type="scientific">Zopfia rhizophila CBS 207.26</name>
    <dbReference type="NCBI Taxonomy" id="1314779"/>
    <lineage>
        <taxon>Eukaryota</taxon>
        <taxon>Fungi</taxon>
        <taxon>Dikarya</taxon>
        <taxon>Ascomycota</taxon>
        <taxon>Pezizomycotina</taxon>
        <taxon>Dothideomycetes</taxon>
        <taxon>Dothideomycetes incertae sedis</taxon>
        <taxon>Zopfiaceae</taxon>
        <taxon>Zopfia</taxon>
    </lineage>
</organism>
<evidence type="ECO:0008006" key="9">
    <source>
        <dbReference type="Google" id="ProtNLM"/>
    </source>
</evidence>
<dbReference type="Proteomes" id="UP000800200">
    <property type="component" value="Unassembled WGS sequence"/>
</dbReference>
<dbReference type="Gene3D" id="1.25.40.10">
    <property type="entry name" value="Tetratricopeptide repeat domain"/>
    <property type="match status" value="2"/>
</dbReference>
<dbReference type="PANTHER" id="PTHR47447">
    <property type="entry name" value="OS03G0856100 PROTEIN"/>
    <property type="match status" value="1"/>
</dbReference>
<evidence type="ECO:0000313" key="8">
    <source>
        <dbReference type="Proteomes" id="UP000800200"/>
    </source>
</evidence>
<evidence type="ECO:0000256" key="4">
    <source>
        <dbReference type="ARBA" id="ARBA00044511"/>
    </source>
</evidence>
<evidence type="ECO:0000313" key="7">
    <source>
        <dbReference type="EMBL" id="KAF2185632.1"/>
    </source>
</evidence>
<keyword evidence="2" id="KW-0677">Repeat</keyword>
<dbReference type="InterPro" id="IPR002885">
    <property type="entry name" value="PPR_rpt"/>
</dbReference>
<feature type="repeat" description="PPR" evidence="5">
    <location>
        <begin position="734"/>
        <end position="768"/>
    </location>
</feature>
<accession>A0A6A6E4G1</accession>
<dbReference type="OrthoDB" id="185373at2759"/>
<keyword evidence="8" id="KW-1185">Reference proteome</keyword>
<dbReference type="InterPro" id="IPR011990">
    <property type="entry name" value="TPR-like_helical_dom_sf"/>
</dbReference>
<evidence type="ECO:0000256" key="5">
    <source>
        <dbReference type="PROSITE-ProRule" id="PRU00708"/>
    </source>
</evidence>
<proteinExistence type="inferred from homology"/>
<name>A0A6A6E4G1_9PEZI</name>
<reference evidence="7" key="1">
    <citation type="journal article" date="2020" name="Stud. Mycol.">
        <title>101 Dothideomycetes genomes: a test case for predicting lifestyles and emergence of pathogens.</title>
        <authorList>
            <person name="Haridas S."/>
            <person name="Albert R."/>
            <person name="Binder M."/>
            <person name="Bloem J."/>
            <person name="Labutti K."/>
            <person name="Salamov A."/>
            <person name="Andreopoulos B."/>
            <person name="Baker S."/>
            <person name="Barry K."/>
            <person name="Bills G."/>
            <person name="Bluhm B."/>
            <person name="Cannon C."/>
            <person name="Castanera R."/>
            <person name="Culley D."/>
            <person name="Daum C."/>
            <person name="Ezra D."/>
            <person name="Gonzalez J."/>
            <person name="Henrissat B."/>
            <person name="Kuo A."/>
            <person name="Liang C."/>
            <person name="Lipzen A."/>
            <person name="Lutzoni F."/>
            <person name="Magnuson J."/>
            <person name="Mondo S."/>
            <person name="Nolan M."/>
            <person name="Ohm R."/>
            <person name="Pangilinan J."/>
            <person name="Park H.-J."/>
            <person name="Ramirez L."/>
            <person name="Alfaro M."/>
            <person name="Sun H."/>
            <person name="Tritt A."/>
            <person name="Yoshinaga Y."/>
            <person name="Zwiers L.-H."/>
            <person name="Turgeon B."/>
            <person name="Goodwin S."/>
            <person name="Spatafora J."/>
            <person name="Crous P."/>
            <person name="Grigoriev I."/>
        </authorList>
    </citation>
    <scope>NUCLEOTIDE SEQUENCE</scope>
    <source>
        <strain evidence="7">CBS 207.26</strain>
    </source>
</reference>
<gene>
    <name evidence="7" type="ORF">K469DRAFT_707861</name>
</gene>
<comment type="similarity">
    <text evidence="1">Belongs to the CCM1 family.</text>
</comment>
<protein>
    <recommendedName>
        <fullName evidence="9">Pentacotripeptide-repeat region of PRORP domain-containing protein</fullName>
    </recommendedName>
</protein>